<dbReference type="HAMAP" id="MF_01077">
    <property type="entry name" value="RimP"/>
    <property type="match status" value="1"/>
</dbReference>
<evidence type="ECO:0000259" key="4">
    <source>
        <dbReference type="Pfam" id="PF02576"/>
    </source>
</evidence>
<accession>A0A369QJZ5</accession>
<dbReference type="InterPro" id="IPR003728">
    <property type="entry name" value="Ribosome_maturation_RimP"/>
</dbReference>
<evidence type="ECO:0000256" key="3">
    <source>
        <dbReference type="HAMAP-Rule" id="MF_01077"/>
    </source>
</evidence>
<evidence type="ECO:0000313" key="6">
    <source>
        <dbReference type="EMBL" id="RDC65253.1"/>
    </source>
</evidence>
<comment type="function">
    <text evidence="3">Required for maturation of 30S ribosomal subunits.</text>
</comment>
<dbReference type="Proteomes" id="UP000253919">
    <property type="component" value="Unassembled WGS sequence"/>
</dbReference>
<gene>
    <name evidence="3" type="primary">rimP</name>
    <name evidence="6" type="ORF">AHMF7616_03883</name>
</gene>
<dbReference type="AlphaFoldDB" id="A0A369QJZ5"/>
<name>A0A369QJZ5_9BACT</name>
<keyword evidence="1 3" id="KW-0963">Cytoplasm</keyword>
<comment type="similarity">
    <text evidence="3">Belongs to the RimP family.</text>
</comment>
<dbReference type="Pfam" id="PF02576">
    <property type="entry name" value="RimP_N"/>
    <property type="match status" value="1"/>
</dbReference>
<organism evidence="6 7">
    <name type="scientific">Adhaeribacter pallidiroseus</name>
    <dbReference type="NCBI Taxonomy" id="2072847"/>
    <lineage>
        <taxon>Bacteria</taxon>
        <taxon>Pseudomonadati</taxon>
        <taxon>Bacteroidota</taxon>
        <taxon>Cytophagia</taxon>
        <taxon>Cytophagales</taxon>
        <taxon>Hymenobacteraceae</taxon>
        <taxon>Adhaeribacter</taxon>
    </lineage>
</organism>
<comment type="caution">
    <text evidence="6">The sequence shown here is derived from an EMBL/GenBank/DDBJ whole genome shotgun (WGS) entry which is preliminary data.</text>
</comment>
<dbReference type="GO" id="GO:0005829">
    <property type="term" value="C:cytosol"/>
    <property type="evidence" value="ECO:0007669"/>
    <property type="project" value="TreeGrafter"/>
</dbReference>
<dbReference type="CDD" id="cd01734">
    <property type="entry name" value="YlxS_C"/>
    <property type="match status" value="1"/>
</dbReference>
<dbReference type="PANTHER" id="PTHR33867">
    <property type="entry name" value="RIBOSOME MATURATION FACTOR RIMP"/>
    <property type="match status" value="1"/>
</dbReference>
<dbReference type="EMBL" id="QASA01000001">
    <property type="protein sequence ID" value="RDC65253.1"/>
    <property type="molecule type" value="Genomic_DNA"/>
</dbReference>
<dbReference type="GO" id="GO:0006412">
    <property type="term" value="P:translation"/>
    <property type="evidence" value="ECO:0007669"/>
    <property type="project" value="TreeGrafter"/>
</dbReference>
<evidence type="ECO:0000313" key="7">
    <source>
        <dbReference type="Proteomes" id="UP000253919"/>
    </source>
</evidence>
<protein>
    <recommendedName>
        <fullName evidence="3">Ribosome maturation factor RimP</fullName>
    </recommendedName>
</protein>
<feature type="domain" description="Ribosome maturation factor RimP N-terminal" evidence="4">
    <location>
        <begin position="8"/>
        <end position="73"/>
    </location>
</feature>
<dbReference type="InterPro" id="IPR035956">
    <property type="entry name" value="RimP_N_sf"/>
</dbReference>
<evidence type="ECO:0000256" key="2">
    <source>
        <dbReference type="ARBA" id="ARBA00022517"/>
    </source>
</evidence>
<dbReference type="RefSeq" id="WP_115374293.1">
    <property type="nucleotide sequence ID" value="NZ_QASA01000001.1"/>
</dbReference>
<dbReference type="InterPro" id="IPR028998">
    <property type="entry name" value="RimP_C"/>
</dbReference>
<dbReference type="OrthoDB" id="9789702at2"/>
<dbReference type="SUPFAM" id="SSF75420">
    <property type="entry name" value="YhbC-like, N-terminal domain"/>
    <property type="match status" value="1"/>
</dbReference>
<feature type="domain" description="Ribosome maturation factor RimP C-terminal" evidence="5">
    <location>
        <begin position="76"/>
        <end position="146"/>
    </location>
</feature>
<dbReference type="Gene3D" id="3.30.300.70">
    <property type="entry name" value="RimP-like superfamily, N-terminal"/>
    <property type="match status" value="1"/>
</dbReference>
<sequence>MIPSCLPTDDLFVVKVQVSDNPAKPKVTVILDGDNGIGIDECALVSRRLANRIEAAFGEEVSYVLEVTSPGADQPLTSNRQYKRHIGRKLKLVLKDGSEKIGTLDEVTPEGITITEETKEKSKKVTLAPAQVNFTDIAKTNIVISFK</sequence>
<reference evidence="6 7" key="1">
    <citation type="submission" date="2018-04" db="EMBL/GenBank/DDBJ databases">
        <title>Adhaeribacter sp. HMF7616 genome sequencing and assembly.</title>
        <authorList>
            <person name="Kang H."/>
            <person name="Kang J."/>
            <person name="Cha I."/>
            <person name="Kim H."/>
            <person name="Joh K."/>
        </authorList>
    </citation>
    <scope>NUCLEOTIDE SEQUENCE [LARGE SCALE GENOMIC DNA]</scope>
    <source>
        <strain evidence="6 7">HMF7616</strain>
    </source>
</reference>
<proteinExistence type="inferred from homology"/>
<keyword evidence="2 3" id="KW-0690">Ribosome biogenesis</keyword>
<dbReference type="PANTHER" id="PTHR33867:SF1">
    <property type="entry name" value="RIBOSOME MATURATION FACTOR RIMP"/>
    <property type="match status" value="1"/>
</dbReference>
<dbReference type="InterPro" id="IPR028989">
    <property type="entry name" value="RimP_N"/>
</dbReference>
<evidence type="ECO:0000259" key="5">
    <source>
        <dbReference type="Pfam" id="PF17384"/>
    </source>
</evidence>
<comment type="subcellular location">
    <subcellularLocation>
        <location evidence="3">Cytoplasm</location>
    </subcellularLocation>
</comment>
<evidence type="ECO:0000256" key="1">
    <source>
        <dbReference type="ARBA" id="ARBA00022490"/>
    </source>
</evidence>
<dbReference type="Pfam" id="PF17384">
    <property type="entry name" value="DUF150_C"/>
    <property type="match status" value="1"/>
</dbReference>
<keyword evidence="7" id="KW-1185">Reference proteome</keyword>
<dbReference type="GO" id="GO:0000028">
    <property type="term" value="P:ribosomal small subunit assembly"/>
    <property type="evidence" value="ECO:0007669"/>
    <property type="project" value="TreeGrafter"/>
</dbReference>